<keyword evidence="3" id="KW-1185">Reference proteome</keyword>
<dbReference type="PANTHER" id="PTHR23278">
    <property type="entry name" value="SIDESTEP PROTEIN"/>
    <property type="match status" value="1"/>
</dbReference>
<feature type="non-terminal residue" evidence="2">
    <location>
        <position position="105"/>
    </location>
</feature>
<accession>A0AAW0WGM2</accession>
<dbReference type="PANTHER" id="PTHR23278:SF19">
    <property type="entry name" value="OBSCURIN"/>
    <property type="match status" value="1"/>
</dbReference>
<organism evidence="2 3">
    <name type="scientific">Cherax quadricarinatus</name>
    <name type="common">Australian red claw crayfish</name>
    <dbReference type="NCBI Taxonomy" id="27406"/>
    <lineage>
        <taxon>Eukaryota</taxon>
        <taxon>Metazoa</taxon>
        <taxon>Ecdysozoa</taxon>
        <taxon>Arthropoda</taxon>
        <taxon>Crustacea</taxon>
        <taxon>Multicrustacea</taxon>
        <taxon>Malacostraca</taxon>
        <taxon>Eumalacostraca</taxon>
        <taxon>Eucarida</taxon>
        <taxon>Decapoda</taxon>
        <taxon>Pleocyemata</taxon>
        <taxon>Astacidea</taxon>
        <taxon>Parastacoidea</taxon>
        <taxon>Parastacidae</taxon>
        <taxon>Cherax</taxon>
    </lineage>
</organism>
<evidence type="ECO:0000313" key="3">
    <source>
        <dbReference type="Proteomes" id="UP001445076"/>
    </source>
</evidence>
<dbReference type="Pfam" id="PF13927">
    <property type="entry name" value="Ig_3"/>
    <property type="match status" value="1"/>
</dbReference>
<dbReference type="Gene3D" id="2.60.40.10">
    <property type="entry name" value="Immunoglobulins"/>
    <property type="match status" value="1"/>
</dbReference>
<dbReference type="AlphaFoldDB" id="A0AAW0WGM2"/>
<gene>
    <name evidence="2" type="ORF">OTU49_010145</name>
</gene>
<dbReference type="SUPFAM" id="SSF48726">
    <property type="entry name" value="Immunoglobulin"/>
    <property type="match status" value="1"/>
</dbReference>
<dbReference type="EMBL" id="JARKIK010000078">
    <property type="protein sequence ID" value="KAK8726939.1"/>
    <property type="molecule type" value="Genomic_DNA"/>
</dbReference>
<protein>
    <recommendedName>
        <fullName evidence="1">Ig-like domain-containing protein</fullName>
    </recommendedName>
</protein>
<reference evidence="2 3" key="1">
    <citation type="journal article" date="2024" name="BMC Genomics">
        <title>Genome assembly of redclaw crayfish (Cherax quadricarinatus) provides insights into its immune adaptation and hypoxia tolerance.</title>
        <authorList>
            <person name="Liu Z."/>
            <person name="Zheng J."/>
            <person name="Li H."/>
            <person name="Fang K."/>
            <person name="Wang S."/>
            <person name="He J."/>
            <person name="Zhou D."/>
            <person name="Weng S."/>
            <person name="Chi M."/>
            <person name="Gu Z."/>
            <person name="He J."/>
            <person name="Li F."/>
            <person name="Wang M."/>
        </authorList>
    </citation>
    <scope>NUCLEOTIDE SEQUENCE [LARGE SCALE GENOMIC DNA]</scope>
    <source>
        <strain evidence="2">ZL_2023a</strain>
    </source>
</reference>
<dbReference type="InterPro" id="IPR036179">
    <property type="entry name" value="Ig-like_dom_sf"/>
</dbReference>
<feature type="domain" description="Ig-like" evidence="1">
    <location>
        <begin position="2"/>
        <end position="89"/>
    </location>
</feature>
<dbReference type="Proteomes" id="UP001445076">
    <property type="component" value="Unassembled WGS sequence"/>
</dbReference>
<proteinExistence type="predicted"/>
<sequence>GPQVWTMVGPYNEGESVSLTCQVNGGKPSPRVTWWMKGEMIDETYESPRAHTVINTLTLERLTRAHLHTSLECSASNSNNTAPVRTSITVEMNFKPLSVKILASR</sequence>
<dbReference type="PROSITE" id="PS50835">
    <property type="entry name" value="IG_LIKE"/>
    <property type="match status" value="1"/>
</dbReference>
<dbReference type="InterPro" id="IPR013783">
    <property type="entry name" value="Ig-like_fold"/>
</dbReference>
<comment type="caution">
    <text evidence="2">The sequence shown here is derived from an EMBL/GenBank/DDBJ whole genome shotgun (WGS) entry which is preliminary data.</text>
</comment>
<evidence type="ECO:0000259" key="1">
    <source>
        <dbReference type="PROSITE" id="PS50835"/>
    </source>
</evidence>
<dbReference type="InterPro" id="IPR007110">
    <property type="entry name" value="Ig-like_dom"/>
</dbReference>
<feature type="non-terminal residue" evidence="2">
    <location>
        <position position="1"/>
    </location>
</feature>
<evidence type="ECO:0000313" key="2">
    <source>
        <dbReference type="EMBL" id="KAK8726939.1"/>
    </source>
</evidence>
<name>A0AAW0WGM2_CHEQU</name>